<dbReference type="EMBL" id="AJJH01000135">
    <property type="protein sequence ID" value="EID77434.1"/>
    <property type="molecule type" value="Genomic_DNA"/>
</dbReference>
<dbReference type="InterPro" id="IPR042099">
    <property type="entry name" value="ANL_N_sf"/>
</dbReference>
<dbReference type="PATRIC" id="fig|1165867.3.peg.4860"/>
<dbReference type="Pfam" id="PF00501">
    <property type="entry name" value="AMP-binding"/>
    <property type="match status" value="1"/>
</dbReference>
<comment type="caution">
    <text evidence="5">The sequence shown here is derived from an EMBL/GenBank/DDBJ whole genome shotgun (WGS) entry which is preliminary data.</text>
</comment>
<name>I0WM18_RHOOP</name>
<dbReference type="AlphaFoldDB" id="I0WM18"/>
<dbReference type="GO" id="GO:0006631">
    <property type="term" value="P:fatty acid metabolic process"/>
    <property type="evidence" value="ECO:0007669"/>
    <property type="project" value="TreeGrafter"/>
</dbReference>
<dbReference type="Proteomes" id="UP000006447">
    <property type="component" value="Unassembled WGS sequence"/>
</dbReference>
<dbReference type="InterPro" id="IPR045851">
    <property type="entry name" value="AMP-bd_C_sf"/>
</dbReference>
<evidence type="ECO:0000313" key="6">
    <source>
        <dbReference type="Proteomes" id="UP000006447"/>
    </source>
</evidence>
<organism evidence="5 6">
    <name type="scientific">Rhodococcus opacus RKJ300 = JCM 13270</name>
    <dbReference type="NCBI Taxonomy" id="1165867"/>
    <lineage>
        <taxon>Bacteria</taxon>
        <taxon>Bacillati</taxon>
        <taxon>Actinomycetota</taxon>
        <taxon>Actinomycetes</taxon>
        <taxon>Mycobacteriales</taxon>
        <taxon>Nocardiaceae</taxon>
        <taxon>Rhodococcus</taxon>
    </lineage>
</organism>
<dbReference type="FunFam" id="3.30.300.30:FF:000008">
    <property type="entry name" value="2,3-dihydroxybenzoate-AMP ligase"/>
    <property type="match status" value="1"/>
</dbReference>
<dbReference type="InterPro" id="IPR000873">
    <property type="entry name" value="AMP-dep_synth/lig_dom"/>
</dbReference>
<keyword evidence="2 5" id="KW-0436">Ligase</keyword>
<evidence type="ECO:0000313" key="5">
    <source>
        <dbReference type="EMBL" id="EID77434.1"/>
    </source>
</evidence>
<dbReference type="InterPro" id="IPR025110">
    <property type="entry name" value="AMP-bd_C"/>
</dbReference>
<evidence type="ECO:0000259" key="4">
    <source>
        <dbReference type="Pfam" id="PF13193"/>
    </source>
</evidence>
<accession>I0WM18</accession>
<protein>
    <submittedName>
        <fullName evidence="5">AMP-dependent synthetase and ligase</fullName>
    </submittedName>
</protein>
<dbReference type="SUPFAM" id="SSF56801">
    <property type="entry name" value="Acetyl-CoA synthetase-like"/>
    <property type="match status" value="1"/>
</dbReference>
<dbReference type="Pfam" id="PF13193">
    <property type="entry name" value="AMP-binding_C"/>
    <property type="match status" value="1"/>
</dbReference>
<evidence type="ECO:0000259" key="3">
    <source>
        <dbReference type="Pfam" id="PF00501"/>
    </source>
</evidence>
<evidence type="ECO:0000256" key="2">
    <source>
        <dbReference type="ARBA" id="ARBA00022598"/>
    </source>
</evidence>
<gene>
    <name evidence="5" type="ORF">W59_23830</name>
</gene>
<feature type="domain" description="AMP-dependent synthetase/ligase" evidence="3">
    <location>
        <begin position="2"/>
        <end position="76"/>
    </location>
</feature>
<dbReference type="PANTHER" id="PTHR43201">
    <property type="entry name" value="ACYL-COA SYNTHETASE"/>
    <property type="match status" value="1"/>
</dbReference>
<dbReference type="PANTHER" id="PTHR43201:SF5">
    <property type="entry name" value="MEDIUM-CHAIN ACYL-COA LIGASE ACSF2, MITOCHONDRIAL"/>
    <property type="match status" value="1"/>
</dbReference>
<dbReference type="Gene3D" id="3.30.300.30">
    <property type="match status" value="1"/>
</dbReference>
<feature type="domain" description="AMP-binding enzyme C-terminal" evidence="4">
    <location>
        <begin position="124"/>
        <end position="199"/>
    </location>
</feature>
<dbReference type="Gene3D" id="3.40.50.12780">
    <property type="entry name" value="N-terminal domain of ligase-like"/>
    <property type="match status" value="1"/>
</dbReference>
<reference evidence="5 6" key="1">
    <citation type="journal article" date="2012" name="J. Bacteriol.">
        <title>Draft genome sequence of the nitrophenol-degrading actinomycete Rhodococcus imtechensis RKJ300.</title>
        <authorList>
            <person name="Vikram S."/>
            <person name="Kumar S."/>
            <person name="Subramanian S."/>
            <person name="Raghava G.P."/>
        </authorList>
    </citation>
    <scope>NUCLEOTIDE SEQUENCE [LARGE SCALE GENOMIC DNA]</scope>
    <source>
        <strain evidence="5 6">RKJ300</strain>
    </source>
</reference>
<dbReference type="CDD" id="cd04433">
    <property type="entry name" value="AFD_class_I"/>
    <property type="match status" value="1"/>
</dbReference>
<proteinExistence type="inferred from homology"/>
<sequence length="216" mass="23574">MTAGLANRFQEEFGEILFNVYGSTEVGGIAYAVPADLYDEPATAGMPLRGTEVVVLDSTGRRLAAGATGNVFVRRRWRIYGRTRNGGITSTGDVGYLDSHGRLFITGRSDEMIVSGGENVYPSEVEKLIARHPEVIEAAVSGVSDPEFGQRLNAWVVRREDSSLTAAEVQMYVRANLARYKVPRDIAFVNSLPRNSAGKVVKRLLPTPEYALDPPP</sequence>
<comment type="similarity">
    <text evidence="1">Belongs to the ATP-dependent AMP-binding enzyme family.</text>
</comment>
<evidence type="ECO:0000256" key="1">
    <source>
        <dbReference type="ARBA" id="ARBA00006432"/>
    </source>
</evidence>
<dbReference type="GO" id="GO:0031956">
    <property type="term" value="F:medium-chain fatty acid-CoA ligase activity"/>
    <property type="evidence" value="ECO:0007669"/>
    <property type="project" value="TreeGrafter"/>
</dbReference>